<feature type="region of interest" description="Disordered" evidence="2">
    <location>
        <begin position="544"/>
        <end position="638"/>
    </location>
</feature>
<dbReference type="PANTHER" id="PTHR10039:SF16">
    <property type="entry name" value="GPI INOSITOL-DEACYLASE"/>
    <property type="match status" value="1"/>
</dbReference>
<feature type="domain" description="Nephrocystin 3-like N-terminal" evidence="3">
    <location>
        <begin position="24"/>
        <end position="192"/>
    </location>
</feature>
<dbReference type="OMA" id="TIFCMEP"/>
<dbReference type="PANTHER" id="PTHR10039">
    <property type="entry name" value="AMELOGENIN"/>
    <property type="match status" value="1"/>
</dbReference>
<keyword evidence="1" id="KW-0677">Repeat</keyword>
<reference evidence="4 5" key="1">
    <citation type="journal article" date="2013" name="PLoS Genet.">
        <title>Genomic mechanisms accounting for the adaptation to parasitism in nematode-trapping fungi.</title>
        <authorList>
            <person name="Meerupati T."/>
            <person name="Andersson K.M."/>
            <person name="Friman E."/>
            <person name="Kumar D."/>
            <person name="Tunlid A."/>
            <person name="Ahren D."/>
        </authorList>
    </citation>
    <scope>NUCLEOTIDE SEQUENCE [LARGE SCALE GENOMIC DNA]</scope>
    <source>
        <strain evidence="4 5">CBS 200.50</strain>
    </source>
</reference>
<dbReference type="Proteomes" id="UP000015100">
    <property type="component" value="Unassembled WGS sequence"/>
</dbReference>
<feature type="compositionally biased region" description="Low complexity" evidence="2">
    <location>
        <begin position="590"/>
        <end position="600"/>
    </location>
</feature>
<dbReference type="InterPro" id="IPR027417">
    <property type="entry name" value="P-loop_NTPase"/>
</dbReference>
<sequence length="750" mass="85073">MKQWLSPIDFQLERLQLQKARTEGTFDWLVTTDGQFTRWFRSIESNSAVLWLCDRPGVGKSVATSLILQAVESHAFTERLSFAYIFGKRANKLNPAPQAIDFIKSLAFQIFRSYPVRNGEIPQGWNTYLKYAAQTPTMDQAVEFLGDLLKDRRTYLVVDGIDECQQPSEVLEAILGLPTVADGTTRILISSRMRPDAFDPDGLFPVIRLTPRQGVYSADLRIFVEDEMSKIEGFHRRSERFGEAISKVIAASDGNFLWAAALLTDLKLAQAQGRFWETITTIPMEIRILVKQELWKIWQKPESKRRLTLEVLEWTIFCMEPLMVGSFPFGRLFGSDGSFLDYEHRRVDRSRFLLRFGTEFLMFPTLNGKFELFHHRLADYVLLTSIEESPQFQLTDGPTRLALSCVRYMSSSSFQESLTSENYQHTSLHNSQGGAKTYLRSKYRCLEYSSKHLVHHLLKVSDVTTEDGSDLVSSLITFFLSTNAVTWVEAAQVFDSSFNRTFLNNCPELLDWVTSVVAVHPRWRDSLHAFTTRLDHLKRIVNSGSRLSQPQNQTRPRSVTYESPSIQITNYSDEPVQSSEGINRSRSRSPRGISSLLTSFGSGGGETSRSPQRRTREEVEQGVERRSPARTTFPLSNTEIRRSSTGAVYSGIAIANASASGAVPLQYHYPVRQEPCLGWTHPAPASQPYSQSHPGPQLSHSAFGPPAQQPSYGSPPQQQQFSPYPMQEYYGPTYRQDEHVGPPPPYMRYA</sequence>
<feature type="compositionally biased region" description="Polar residues" evidence="2">
    <location>
        <begin position="544"/>
        <end position="582"/>
    </location>
</feature>
<evidence type="ECO:0000313" key="4">
    <source>
        <dbReference type="EMBL" id="EPS36681.1"/>
    </source>
</evidence>
<feature type="compositionally biased region" description="Low complexity" evidence="2">
    <location>
        <begin position="705"/>
        <end position="727"/>
    </location>
</feature>
<feature type="compositionally biased region" description="Basic and acidic residues" evidence="2">
    <location>
        <begin position="614"/>
        <end position="627"/>
    </location>
</feature>
<reference evidence="5" key="2">
    <citation type="submission" date="2013-04" db="EMBL/GenBank/DDBJ databases">
        <title>Genomic mechanisms accounting for the adaptation to parasitism in nematode-trapping fungi.</title>
        <authorList>
            <person name="Ahren D.G."/>
        </authorList>
    </citation>
    <scope>NUCLEOTIDE SEQUENCE [LARGE SCALE GENOMIC DNA]</scope>
    <source>
        <strain evidence="5">CBS 200.50</strain>
    </source>
</reference>
<comment type="caution">
    <text evidence="4">The sequence shown here is derived from an EMBL/GenBank/DDBJ whole genome shotgun (WGS) entry which is preliminary data.</text>
</comment>
<protein>
    <recommendedName>
        <fullName evidence="3">Nephrocystin 3-like N-terminal domain-containing protein</fullName>
    </recommendedName>
</protein>
<name>S8A6B5_DACHA</name>
<dbReference type="HOGENOM" id="CLU_370887_0_0_1"/>
<evidence type="ECO:0000259" key="3">
    <source>
        <dbReference type="Pfam" id="PF24883"/>
    </source>
</evidence>
<accession>S8A6B5</accession>
<dbReference type="InterPro" id="IPR056884">
    <property type="entry name" value="NPHP3-like_N"/>
</dbReference>
<feature type="compositionally biased region" description="Polar residues" evidence="2">
    <location>
        <begin position="629"/>
        <end position="638"/>
    </location>
</feature>
<dbReference type="SUPFAM" id="SSF52540">
    <property type="entry name" value="P-loop containing nucleoside triphosphate hydrolases"/>
    <property type="match status" value="1"/>
</dbReference>
<dbReference type="Pfam" id="PF24883">
    <property type="entry name" value="NPHP3_N"/>
    <property type="match status" value="1"/>
</dbReference>
<dbReference type="Gene3D" id="3.40.50.300">
    <property type="entry name" value="P-loop containing nucleotide triphosphate hydrolases"/>
    <property type="match status" value="1"/>
</dbReference>
<proteinExistence type="predicted"/>
<feature type="compositionally biased region" description="Pro residues" evidence="2">
    <location>
        <begin position="741"/>
        <end position="750"/>
    </location>
</feature>
<feature type="compositionally biased region" description="Polar residues" evidence="2">
    <location>
        <begin position="687"/>
        <end position="700"/>
    </location>
</feature>
<keyword evidence="5" id="KW-1185">Reference proteome</keyword>
<dbReference type="EMBL" id="AQGS01000831">
    <property type="protein sequence ID" value="EPS36681.1"/>
    <property type="molecule type" value="Genomic_DNA"/>
</dbReference>
<evidence type="ECO:0000313" key="5">
    <source>
        <dbReference type="Proteomes" id="UP000015100"/>
    </source>
</evidence>
<evidence type="ECO:0000256" key="1">
    <source>
        <dbReference type="ARBA" id="ARBA00022737"/>
    </source>
</evidence>
<organism evidence="4 5">
    <name type="scientific">Dactylellina haptotyla (strain CBS 200.50)</name>
    <name type="common">Nematode-trapping fungus</name>
    <name type="synonym">Monacrosporium haptotylum</name>
    <dbReference type="NCBI Taxonomy" id="1284197"/>
    <lineage>
        <taxon>Eukaryota</taxon>
        <taxon>Fungi</taxon>
        <taxon>Dikarya</taxon>
        <taxon>Ascomycota</taxon>
        <taxon>Pezizomycotina</taxon>
        <taxon>Orbiliomycetes</taxon>
        <taxon>Orbiliales</taxon>
        <taxon>Orbiliaceae</taxon>
        <taxon>Dactylellina</taxon>
    </lineage>
</organism>
<dbReference type="OrthoDB" id="1577640at2759"/>
<evidence type="ECO:0000256" key="2">
    <source>
        <dbReference type="SAM" id="MobiDB-lite"/>
    </source>
</evidence>
<gene>
    <name evidence="4" type="ORF">H072_9761</name>
</gene>
<dbReference type="AlphaFoldDB" id="S8A6B5"/>
<feature type="region of interest" description="Disordered" evidence="2">
    <location>
        <begin position="682"/>
        <end position="750"/>
    </location>
</feature>